<proteinExistence type="predicted"/>
<accession>A0AAD7KNW6</accession>
<dbReference type="Proteomes" id="UP001163823">
    <property type="component" value="Chromosome 14"/>
</dbReference>
<keyword evidence="12" id="KW-1185">Reference proteome</keyword>
<keyword evidence="2" id="KW-0479">Metal-binding</keyword>
<dbReference type="InterPro" id="IPR004333">
    <property type="entry name" value="SBP_dom"/>
</dbReference>
<evidence type="ECO:0000256" key="9">
    <source>
        <dbReference type="PROSITE-ProRule" id="PRU00470"/>
    </source>
</evidence>
<protein>
    <submittedName>
        <fullName evidence="11">Squamosa promoter-binding-like protein</fullName>
    </submittedName>
</protein>
<evidence type="ECO:0000256" key="3">
    <source>
        <dbReference type="ARBA" id="ARBA00022771"/>
    </source>
</evidence>
<keyword evidence="6" id="KW-0238">DNA-binding</keyword>
<evidence type="ECO:0000256" key="2">
    <source>
        <dbReference type="ARBA" id="ARBA00022723"/>
    </source>
</evidence>
<keyword evidence="7" id="KW-0804">Transcription</keyword>
<dbReference type="InterPro" id="IPR044817">
    <property type="entry name" value="SBP-like"/>
</dbReference>
<evidence type="ECO:0000256" key="4">
    <source>
        <dbReference type="ARBA" id="ARBA00022833"/>
    </source>
</evidence>
<dbReference type="KEGG" id="qsa:O6P43_032887"/>
<gene>
    <name evidence="11" type="ORF">O6P43_032887</name>
</gene>
<dbReference type="PROSITE" id="PS51141">
    <property type="entry name" value="ZF_SBP"/>
    <property type="match status" value="1"/>
</dbReference>
<dbReference type="Pfam" id="PF03110">
    <property type="entry name" value="SBP"/>
    <property type="match status" value="1"/>
</dbReference>
<evidence type="ECO:0000313" key="11">
    <source>
        <dbReference type="EMBL" id="KAJ7943314.1"/>
    </source>
</evidence>
<comment type="caution">
    <text evidence="11">The sequence shown here is derived from an EMBL/GenBank/DDBJ whole genome shotgun (WGS) entry which is preliminary data.</text>
</comment>
<evidence type="ECO:0000256" key="5">
    <source>
        <dbReference type="ARBA" id="ARBA00023015"/>
    </source>
</evidence>
<keyword evidence="4" id="KW-0862">Zinc</keyword>
<dbReference type="PANTHER" id="PTHR31251">
    <property type="entry name" value="SQUAMOSA PROMOTER-BINDING-LIKE PROTEIN 4"/>
    <property type="match status" value="1"/>
</dbReference>
<evidence type="ECO:0000256" key="6">
    <source>
        <dbReference type="ARBA" id="ARBA00023125"/>
    </source>
</evidence>
<evidence type="ECO:0000256" key="7">
    <source>
        <dbReference type="ARBA" id="ARBA00023163"/>
    </source>
</evidence>
<dbReference type="AlphaFoldDB" id="A0AAD7KNW6"/>
<dbReference type="PANTHER" id="PTHR31251:SF102">
    <property type="entry name" value="SBP-TYPE DOMAIN-CONTAINING PROTEIN"/>
    <property type="match status" value="1"/>
</dbReference>
<dbReference type="GO" id="GO:0005634">
    <property type="term" value="C:nucleus"/>
    <property type="evidence" value="ECO:0007669"/>
    <property type="project" value="UniProtKB-SubCell"/>
</dbReference>
<dbReference type="GO" id="GO:0003677">
    <property type="term" value="F:DNA binding"/>
    <property type="evidence" value="ECO:0007669"/>
    <property type="project" value="UniProtKB-KW"/>
</dbReference>
<dbReference type="FunFam" id="4.10.1100.10:FF:000001">
    <property type="entry name" value="Squamosa promoter-binding-like protein 14"/>
    <property type="match status" value="1"/>
</dbReference>
<name>A0AAD7KNW6_QUISA</name>
<evidence type="ECO:0000256" key="8">
    <source>
        <dbReference type="ARBA" id="ARBA00023242"/>
    </source>
</evidence>
<feature type="domain" description="SBP-type" evidence="10">
    <location>
        <begin position="202"/>
        <end position="279"/>
    </location>
</feature>
<reference evidence="11" key="1">
    <citation type="journal article" date="2023" name="Science">
        <title>Elucidation of the pathway for biosynthesis of saponin adjuvants from the soapbark tree.</title>
        <authorList>
            <person name="Reed J."/>
            <person name="Orme A."/>
            <person name="El-Demerdash A."/>
            <person name="Owen C."/>
            <person name="Martin L.B.B."/>
            <person name="Misra R.C."/>
            <person name="Kikuchi S."/>
            <person name="Rejzek M."/>
            <person name="Martin A.C."/>
            <person name="Harkess A."/>
            <person name="Leebens-Mack J."/>
            <person name="Louveau T."/>
            <person name="Stephenson M.J."/>
            <person name="Osbourn A."/>
        </authorList>
    </citation>
    <scope>NUCLEOTIDE SEQUENCE</scope>
    <source>
        <strain evidence="11">S10</strain>
    </source>
</reference>
<keyword evidence="3 9" id="KW-0863">Zinc-finger</keyword>
<organism evidence="11 12">
    <name type="scientific">Quillaja saponaria</name>
    <name type="common">Soap bark tree</name>
    <dbReference type="NCBI Taxonomy" id="32244"/>
    <lineage>
        <taxon>Eukaryota</taxon>
        <taxon>Viridiplantae</taxon>
        <taxon>Streptophyta</taxon>
        <taxon>Embryophyta</taxon>
        <taxon>Tracheophyta</taxon>
        <taxon>Spermatophyta</taxon>
        <taxon>Magnoliopsida</taxon>
        <taxon>eudicotyledons</taxon>
        <taxon>Gunneridae</taxon>
        <taxon>Pentapetalae</taxon>
        <taxon>rosids</taxon>
        <taxon>fabids</taxon>
        <taxon>Fabales</taxon>
        <taxon>Quillajaceae</taxon>
        <taxon>Quillaja</taxon>
    </lineage>
</organism>
<comment type="subcellular location">
    <subcellularLocation>
        <location evidence="1">Nucleus</location>
    </subcellularLocation>
</comment>
<dbReference type="SUPFAM" id="SSF103612">
    <property type="entry name" value="SBT domain"/>
    <property type="match status" value="1"/>
</dbReference>
<dbReference type="Gene3D" id="4.10.1100.10">
    <property type="entry name" value="Transcription factor, SBP-box domain"/>
    <property type="match status" value="1"/>
</dbReference>
<dbReference type="InterPro" id="IPR036893">
    <property type="entry name" value="SBP_sf"/>
</dbReference>
<dbReference type="EMBL" id="JARAOO010000014">
    <property type="protein sequence ID" value="KAJ7943314.1"/>
    <property type="molecule type" value="Genomic_DNA"/>
</dbReference>
<keyword evidence="8" id="KW-0539">Nucleus</keyword>
<sequence length="538" mass="60492">MVYLLRPHHNREGPLFLSLSPPPLLSLPHCWVWYLANPLSHIFCNFSSVLLMESWSYASDRKGYFFPEEIDLTDAFMRSRKAVESMEFIELGFPDLFGKSFHGTQHLETSSCELDSTRVNSPTHVVALNSSFREEESESKNSGNLVESRTHDLSLIDLKLGNLADYRSVWSNKIAQEGLNLSAIRTNTPAKRPRNTGLYSQTPVCQVYGCNVDLTSSKDYHKRHKVCDIHSKTAKVIVNGIEQRFCQQCSRFHRLVEFDEGKRSCRRRLAGHNERRRKPQVDNEGSSYLGVSLAKRLQFSFPDILRGDNFYLEKYEQADRSEHIKLEEESVFSPQLVPITSGLLSTSFLHLHGTCKKRCPGLASSVAENYTASGIESSIQELSRSSNSGCALSLLSAQSQDLSKHLTGNAISSTHILQGNCNHPYAGQNQISEIPRVSFMDKNEANGFRSCKMNFTEGGQIGSTELSDGGNALDLQVHGHDIFQSAGFFNVKYCPSSELGATVNLRQLSSHLERVEQQRNSTLVTKHEIEEFCSYPTF</sequence>
<keyword evidence="5" id="KW-0805">Transcription regulation</keyword>
<evidence type="ECO:0000259" key="10">
    <source>
        <dbReference type="PROSITE" id="PS51141"/>
    </source>
</evidence>
<dbReference type="GO" id="GO:0008270">
    <property type="term" value="F:zinc ion binding"/>
    <property type="evidence" value="ECO:0007669"/>
    <property type="project" value="UniProtKB-KW"/>
</dbReference>
<evidence type="ECO:0000256" key="1">
    <source>
        <dbReference type="ARBA" id="ARBA00004123"/>
    </source>
</evidence>
<evidence type="ECO:0000313" key="12">
    <source>
        <dbReference type="Proteomes" id="UP001163823"/>
    </source>
</evidence>